<reference evidence="1" key="1">
    <citation type="submission" date="2016-09" db="EMBL/GenBank/DDBJ databases">
        <authorList>
            <person name="Hebert L."/>
            <person name="Moumen B."/>
        </authorList>
    </citation>
    <scope>NUCLEOTIDE SEQUENCE [LARGE SCALE GENOMIC DNA]</scope>
    <source>
        <strain evidence="1">OVI</strain>
    </source>
</reference>
<sequence length="255" mass="26774">MCRVVDAMARIWTPHSCTSVQQRHAAPHALTTDNIHIRRLSSLRPHQQHHLWRLCQLVTGVTESLSGKGTFVACSVVGGRSQTRCSPSLGLNSGNELCATGVNYALHRSFNAGKTLKGILRGCAEQNALGVAAASGHCYTSINDVYLCAVTCSTPSEGDVSAACGHVCSGEVHKGSGEVSDADASCSGVAFPCAECWRNLSSVAVMRREEGVVGPLNLFVYAQSEASALRSASIAQKNLTARPAPPIDVTVVISG</sequence>
<dbReference type="GeneID" id="92382627"/>
<dbReference type="VEuPathDB" id="TriTrypDB:TEOVI_000869300"/>
<organism evidence="1 2">
    <name type="scientific">Trypanosoma equiperdum</name>
    <dbReference type="NCBI Taxonomy" id="5694"/>
    <lineage>
        <taxon>Eukaryota</taxon>
        <taxon>Discoba</taxon>
        <taxon>Euglenozoa</taxon>
        <taxon>Kinetoplastea</taxon>
        <taxon>Metakinetoplastina</taxon>
        <taxon>Trypanosomatida</taxon>
        <taxon>Trypanosomatidae</taxon>
        <taxon>Trypanosoma</taxon>
    </lineage>
</organism>
<dbReference type="Proteomes" id="UP000195570">
    <property type="component" value="Unassembled WGS sequence"/>
</dbReference>
<protein>
    <submittedName>
        <fullName evidence="1">Uncharacterized protein</fullName>
    </submittedName>
</protein>
<name>A0A1G4I675_TRYEQ</name>
<comment type="caution">
    <text evidence="1">The sequence shown here is derived from an EMBL/GenBank/DDBJ whole genome shotgun (WGS) entry which is preliminary data.</text>
</comment>
<gene>
    <name evidence="1" type="ORF">TEOVI_000869300</name>
</gene>
<dbReference type="EMBL" id="CZPT02000709">
    <property type="protein sequence ID" value="SCU67257.1"/>
    <property type="molecule type" value="Genomic_DNA"/>
</dbReference>
<dbReference type="AlphaFoldDB" id="A0A1G4I675"/>
<proteinExistence type="predicted"/>
<dbReference type="RefSeq" id="XP_067078599.1">
    <property type="nucleotide sequence ID" value="XM_067222498.1"/>
</dbReference>
<evidence type="ECO:0000313" key="2">
    <source>
        <dbReference type="Proteomes" id="UP000195570"/>
    </source>
</evidence>
<evidence type="ECO:0000313" key="1">
    <source>
        <dbReference type="EMBL" id="SCU67257.1"/>
    </source>
</evidence>
<accession>A0A1G4I675</accession>
<keyword evidence="2" id="KW-1185">Reference proteome</keyword>